<feature type="domain" description="PDZ" evidence="2">
    <location>
        <begin position="50"/>
        <end position="128"/>
    </location>
</feature>
<evidence type="ECO:0000256" key="1">
    <source>
        <dbReference type="SAM" id="SignalP"/>
    </source>
</evidence>
<dbReference type="SMART" id="SM00228">
    <property type="entry name" value="PDZ"/>
    <property type="match status" value="1"/>
</dbReference>
<dbReference type="InterPro" id="IPR036034">
    <property type="entry name" value="PDZ_sf"/>
</dbReference>
<reference evidence="4" key="1">
    <citation type="journal article" date="2018" name="Front. Microbiol.">
        <title>Genome-Based Analysis Reveals the Taxonomy and Diversity of the Family Idiomarinaceae.</title>
        <authorList>
            <person name="Liu Y."/>
            <person name="Lai Q."/>
            <person name="Shao Z."/>
        </authorList>
    </citation>
    <scope>NUCLEOTIDE SEQUENCE [LARGE SCALE GENOMIC DNA]</scope>
    <source>
        <strain evidence="4">BH195</strain>
    </source>
</reference>
<keyword evidence="4" id="KW-1185">Reference proteome</keyword>
<dbReference type="AlphaFoldDB" id="A0A432Y1C3"/>
<feature type="chain" id="PRO_5019561814" description="PDZ domain-containing protein" evidence="1">
    <location>
        <begin position="26"/>
        <end position="278"/>
    </location>
</feature>
<gene>
    <name evidence="3" type="ORF">CWI69_04835</name>
</gene>
<dbReference type="InterPro" id="IPR001478">
    <property type="entry name" value="PDZ"/>
</dbReference>
<feature type="signal peptide" evidence="1">
    <location>
        <begin position="1"/>
        <end position="25"/>
    </location>
</feature>
<protein>
    <recommendedName>
        <fullName evidence="2">PDZ domain-containing protein</fullName>
    </recommendedName>
</protein>
<dbReference type="Proteomes" id="UP000287198">
    <property type="component" value="Unassembled WGS sequence"/>
</dbReference>
<name>A0A432Y1C3_9GAMM</name>
<evidence type="ECO:0000313" key="4">
    <source>
        <dbReference type="Proteomes" id="UP000287198"/>
    </source>
</evidence>
<keyword evidence="1" id="KW-0732">Signal</keyword>
<comment type="caution">
    <text evidence="3">The sequence shown here is derived from an EMBL/GenBank/DDBJ whole genome shotgun (WGS) entry which is preliminary data.</text>
</comment>
<sequence>MNKFQVLTLSGALALGLMGSGASFAQEQEARDHARAAAVAAAKAEGKAESVTLEEPTRSYFDWGAILNPDGRVMSVRSDSVAQEMGIEVGDHILKIDDQVLAEQSLQDLVSYLETLEHDHSFTVTVQRNGQKKTLSGRVKATVIPGWRLEVDVAQTVIDKADEASCGRVSVFVTPPQARDLYPAYFVRIDDDNVLTRRPIVKLSPGKHTVEIHELIDDPWVRRSRSINHPKSIEIDVEADTTYYLAARFVRDKRLSTVNEEYWEPVVWREVEQECESN</sequence>
<dbReference type="Pfam" id="PF13180">
    <property type="entry name" value="PDZ_2"/>
    <property type="match status" value="1"/>
</dbReference>
<evidence type="ECO:0000313" key="3">
    <source>
        <dbReference type="EMBL" id="RUO54736.1"/>
    </source>
</evidence>
<dbReference type="OrthoDB" id="6402251at2"/>
<evidence type="ECO:0000259" key="2">
    <source>
        <dbReference type="PROSITE" id="PS50106"/>
    </source>
</evidence>
<dbReference type="Gene3D" id="2.30.42.10">
    <property type="match status" value="1"/>
</dbReference>
<dbReference type="SUPFAM" id="SSF50156">
    <property type="entry name" value="PDZ domain-like"/>
    <property type="match status" value="1"/>
</dbReference>
<accession>A0A432Y1C3</accession>
<dbReference type="RefSeq" id="WP_126762380.1">
    <property type="nucleotide sequence ID" value="NZ_JBHLTZ010000004.1"/>
</dbReference>
<proteinExistence type="predicted"/>
<dbReference type="EMBL" id="PIPW01000001">
    <property type="protein sequence ID" value="RUO54736.1"/>
    <property type="molecule type" value="Genomic_DNA"/>
</dbReference>
<dbReference type="PROSITE" id="PS50106">
    <property type="entry name" value="PDZ"/>
    <property type="match status" value="1"/>
</dbReference>
<organism evidence="3 4">
    <name type="scientific">Pseudidiomarina halophila</name>
    <dbReference type="NCBI Taxonomy" id="1449799"/>
    <lineage>
        <taxon>Bacteria</taxon>
        <taxon>Pseudomonadati</taxon>
        <taxon>Pseudomonadota</taxon>
        <taxon>Gammaproteobacteria</taxon>
        <taxon>Alteromonadales</taxon>
        <taxon>Idiomarinaceae</taxon>
        <taxon>Pseudidiomarina</taxon>
    </lineage>
</organism>